<organism evidence="1 2">
    <name type="scientific">Characodon lateralis</name>
    <dbReference type="NCBI Taxonomy" id="208331"/>
    <lineage>
        <taxon>Eukaryota</taxon>
        <taxon>Metazoa</taxon>
        <taxon>Chordata</taxon>
        <taxon>Craniata</taxon>
        <taxon>Vertebrata</taxon>
        <taxon>Euteleostomi</taxon>
        <taxon>Actinopterygii</taxon>
        <taxon>Neopterygii</taxon>
        <taxon>Teleostei</taxon>
        <taxon>Neoteleostei</taxon>
        <taxon>Acanthomorphata</taxon>
        <taxon>Ovalentaria</taxon>
        <taxon>Atherinomorphae</taxon>
        <taxon>Cyprinodontiformes</taxon>
        <taxon>Goodeidae</taxon>
        <taxon>Characodon</taxon>
    </lineage>
</organism>
<name>A0ABU7DTJ9_9TELE</name>
<dbReference type="Proteomes" id="UP001352852">
    <property type="component" value="Unassembled WGS sequence"/>
</dbReference>
<reference evidence="1 2" key="1">
    <citation type="submission" date="2021-06" db="EMBL/GenBank/DDBJ databases">
        <authorList>
            <person name="Palmer J.M."/>
        </authorList>
    </citation>
    <scope>NUCLEOTIDE SEQUENCE [LARGE SCALE GENOMIC DNA]</scope>
    <source>
        <strain evidence="1 2">CL_MEX2019</strain>
        <tissue evidence="1">Muscle</tissue>
    </source>
</reference>
<evidence type="ECO:0000313" key="1">
    <source>
        <dbReference type="EMBL" id="MED6278397.1"/>
    </source>
</evidence>
<accession>A0ABU7DTJ9</accession>
<comment type="caution">
    <text evidence="1">The sequence shown here is derived from an EMBL/GenBank/DDBJ whole genome shotgun (WGS) entry which is preliminary data.</text>
</comment>
<proteinExistence type="predicted"/>
<dbReference type="EMBL" id="JAHUTJ010035263">
    <property type="protein sequence ID" value="MED6278397.1"/>
    <property type="molecule type" value="Genomic_DNA"/>
</dbReference>
<evidence type="ECO:0000313" key="2">
    <source>
        <dbReference type="Proteomes" id="UP001352852"/>
    </source>
</evidence>
<keyword evidence="2" id="KW-1185">Reference proteome</keyword>
<sequence length="199" mass="21797">MTRELGRTLSTLVHARRQVWLAQSPLTEPCRRTLRALPVVPGELFGSAALEASERTAQASRTRQQLVGLHRPPHRPAAAGAARDSFRGSLLSLSWGPQARLLDRDRLGPKGTMMGPRVCNQFGLLIPVGVSPGPPRARGPAGDVLEPAVGFFSPGQLSYWAVRTPDSWVLSTLSRGYRLQFRRRPSTPNRAKMMSSATR</sequence>
<protein>
    <submittedName>
        <fullName evidence="1">Uncharacterized protein</fullName>
    </submittedName>
</protein>
<gene>
    <name evidence="1" type="ORF">CHARACLAT_023381</name>
</gene>